<accession>A0A1Q9ED95</accession>
<name>A0A1Q9ED95_SYMMI</name>
<proteinExistence type="predicted"/>
<gene>
    <name evidence="3" type="ORF">AK812_SmicGene11425</name>
</gene>
<dbReference type="EMBL" id="LSRX01000186">
    <property type="protein sequence ID" value="OLQ05404.1"/>
    <property type="molecule type" value="Genomic_DNA"/>
</dbReference>
<feature type="transmembrane region" description="Helical" evidence="2">
    <location>
        <begin position="56"/>
        <end position="79"/>
    </location>
</feature>
<comment type="caution">
    <text evidence="3">The sequence shown here is derived from an EMBL/GenBank/DDBJ whole genome shotgun (WGS) entry which is preliminary data.</text>
</comment>
<keyword evidence="2" id="KW-0812">Transmembrane</keyword>
<keyword evidence="2" id="KW-0472">Membrane</keyword>
<keyword evidence="2" id="KW-1133">Transmembrane helix</keyword>
<evidence type="ECO:0000313" key="4">
    <source>
        <dbReference type="Proteomes" id="UP000186817"/>
    </source>
</evidence>
<reference evidence="3 4" key="1">
    <citation type="submission" date="2016-02" db="EMBL/GenBank/DDBJ databases">
        <title>Genome analysis of coral dinoflagellate symbionts highlights evolutionary adaptations to a symbiotic lifestyle.</title>
        <authorList>
            <person name="Aranda M."/>
            <person name="Li Y."/>
            <person name="Liew Y.J."/>
            <person name="Baumgarten S."/>
            <person name="Simakov O."/>
            <person name="Wilson M."/>
            <person name="Piel J."/>
            <person name="Ashoor H."/>
            <person name="Bougouffa S."/>
            <person name="Bajic V.B."/>
            <person name="Ryu T."/>
            <person name="Ravasi T."/>
            <person name="Bayer T."/>
            <person name="Micklem G."/>
            <person name="Kim H."/>
            <person name="Bhak J."/>
            <person name="Lajeunesse T.C."/>
            <person name="Voolstra C.R."/>
        </authorList>
    </citation>
    <scope>NUCLEOTIDE SEQUENCE [LARGE SCALE GENOMIC DNA]</scope>
    <source>
        <strain evidence="3 4">CCMP2467</strain>
    </source>
</reference>
<dbReference type="AlphaFoldDB" id="A0A1Q9ED95"/>
<feature type="region of interest" description="Disordered" evidence="1">
    <location>
        <begin position="417"/>
        <end position="437"/>
    </location>
</feature>
<dbReference type="Proteomes" id="UP000186817">
    <property type="component" value="Unassembled WGS sequence"/>
</dbReference>
<evidence type="ECO:0000256" key="1">
    <source>
        <dbReference type="SAM" id="MobiDB-lite"/>
    </source>
</evidence>
<evidence type="ECO:0000313" key="3">
    <source>
        <dbReference type="EMBL" id="OLQ05404.1"/>
    </source>
</evidence>
<sequence length="576" mass="64330">MSVRLFFALPEASDDEIVVPINQSCCSPGDVNEALEGHLSAWHRRDINVTLGNSSFMGYALAVVYLIACFLLALVVAVITEDANYWLLANLGWFTFFVGILVRYFNFSDWAKRYSKERMPVRLVQVWYGLWVRMVSSQQLVWMLVYGTFAVRPPPGTLVSMNCITLSQHGSVNALLAGGDVDGDLDMISFWPKLVEFLADTEEAVKAWDFKTLEAEALEGQTYLREAQRVKTISLRGLACRFAERIASRAVKALLSGAGQSRLEEAVHEAMDAPKKFPVESFLGAMRRMRRKFNLSAKADWLKELDVGRLGHVWVPADTVVLGEEAAEHVVNFVLDGGASAARQQQGRGTVLMNELAALCHHKLHRKFGSDAARWFGYTAEGMVAQLLSVAAAEDFSVAVDRTFDMLPESLMLPLDGSVSDYSDDDDDVDDGARDDEQNDFSHQVLSPVAFEGTTQEAQGSGLIRGPTFGWFVEWVARLYMCGRKVALAQRWCGTISGGAVRWLLIEDDAPWSCAFSDFFAEFRHVQAVPVHRWQWLHCNIQVVEPKFCCFLPPSSKCGTNILFRRYLFAKHASSS</sequence>
<evidence type="ECO:0000256" key="2">
    <source>
        <dbReference type="SAM" id="Phobius"/>
    </source>
</evidence>
<keyword evidence="4" id="KW-1185">Reference proteome</keyword>
<protein>
    <submittedName>
        <fullName evidence="3">Uncharacterized protein</fullName>
    </submittedName>
</protein>
<feature type="transmembrane region" description="Helical" evidence="2">
    <location>
        <begin position="85"/>
        <end position="105"/>
    </location>
</feature>
<organism evidence="3 4">
    <name type="scientific">Symbiodinium microadriaticum</name>
    <name type="common">Dinoflagellate</name>
    <name type="synonym">Zooxanthella microadriatica</name>
    <dbReference type="NCBI Taxonomy" id="2951"/>
    <lineage>
        <taxon>Eukaryota</taxon>
        <taxon>Sar</taxon>
        <taxon>Alveolata</taxon>
        <taxon>Dinophyceae</taxon>
        <taxon>Suessiales</taxon>
        <taxon>Symbiodiniaceae</taxon>
        <taxon>Symbiodinium</taxon>
    </lineage>
</organism>